<comment type="caution">
    <text evidence="2">The sequence shown here is derived from an EMBL/GenBank/DDBJ whole genome shotgun (WGS) entry which is preliminary data.</text>
</comment>
<reference evidence="2" key="1">
    <citation type="submission" date="2016-03" db="EMBL/GenBank/DDBJ databases">
        <title>Co-evolution between Pasteurellaceae and their hosts.</title>
        <authorList>
            <person name="Hansen M.J."/>
            <person name="Bojesen A.M."/>
            <person name="Planet P."/>
        </authorList>
    </citation>
    <scope>NUCLEOTIDE SEQUENCE</scope>
    <source>
        <strain evidence="2">146/S8/89</strain>
    </source>
</reference>
<dbReference type="InterPro" id="IPR028049">
    <property type="entry name" value="Imm-NTF2"/>
</dbReference>
<dbReference type="RefSeq" id="WP_279573560.1">
    <property type="nucleotide sequence ID" value="NZ_LWID01000001.1"/>
</dbReference>
<evidence type="ECO:0000313" key="3">
    <source>
        <dbReference type="Proteomes" id="UP001155500"/>
    </source>
</evidence>
<keyword evidence="3" id="KW-1185">Reference proteome</keyword>
<gene>
    <name evidence="2" type="ORF">A6A20_11420</name>
</gene>
<feature type="domain" description="NTF2 fold immunity protein" evidence="1">
    <location>
        <begin position="7"/>
        <end position="130"/>
    </location>
</feature>
<name>A0A9X4PBS8_9PAST</name>
<dbReference type="EMBL" id="LWID01000001">
    <property type="protein sequence ID" value="MDG6896208.1"/>
    <property type="molecule type" value="Genomic_DNA"/>
</dbReference>
<evidence type="ECO:0000259" key="1">
    <source>
        <dbReference type="Pfam" id="PF15655"/>
    </source>
</evidence>
<organism evidence="2 3">
    <name type="scientific">Volucribacter amazonae</name>
    <dbReference type="NCBI Taxonomy" id="256731"/>
    <lineage>
        <taxon>Bacteria</taxon>
        <taxon>Pseudomonadati</taxon>
        <taxon>Pseudomonadota</taxon>
        <taxon>Gammaproteobacteria</taxon>
        <taxon>Pasteurellales</taxon>
        <taxon>Pasteurellaceae</taxon>
        <taxon>Volucribacter</taxon>
    </lineage>
</organism>
<dbReference type="Pfam" id="PF15655">
    <property type="entry name" value="Imm-NTF2"/>
    <property type="match status" value="1"/>
</dbReference>
<protein>
    <recommendedName>
        <fullName evidence="1">NTF2 fold immunity protein domain-containing protein</fullName>
    </recommendedName>
</protein>
<evidence type="ECO:0000313" key="2">
    <source>
        <dbReference type="EMBL" id="MDG6896208.1"/>
    </source>
</evidence>
<proteinExistence type="predicted"/>
<accession>A0A9X4PBS8</accession>
<dbReference type="Proteomes" id="UP001155500">
    <property type="component" value="Unassembled WGS sequence"/>
</dbReference>
<dbReference type="AlphaFoldDB" id="A0A9X4PBS8"/>
<sequence>MNNSESPKEIFLNFMNSMYEWESSMISNETINIENENNAREILVKIFEKYCPPKKRKYGKPNNISYGWPSKYNMNDQYIYKIDEADKKCSIYTKLTILGNLNYRYTLQYKNKKWLIDKREVSYDDGVTWEKSIL</sequence>